<evidence type="ECO:0000256" key="2">
    <source>
        <dbReference type="ARBA" id="ARBA00023239"/>
    </source>
</evidence>
<dbReference type="PROSITE" id="PS00886">
    <property type="entry name" value="ILVD_EDD_1"/>
    <property type="match status" value="1"/>
</dbReference>
<dbReference type="PANTHER" id="PTHR21000">
    <property type="entry name" value="DIHYDROXY-ACID DEHYDRATASE DAD"/>
    <property type="match status" value="1"/>
</dbReference>
<dbReference type="GO" id="GO:0016836">
    <property type="term" value="F:hydro-lyase activity"/>
    <property type="evidence" value="ECO:0007669"/>
    <property type="project" value="UniProtKB-ARBA"/>
</dbReference>
<dbReference type="InterPro" id="IPR000581">
    <property type="entry name" value="ILV_EDD_N"/>
</dbReference>
<name>A0A059B2H6_EUCGR</name>
<dbReference type="Pfam" id="PF04023">
    <property type="entry name" value="FeoA"/>
    <property type="match status" value="1"/>
</dbReference>
<gene>
    <name evidence="5" type="ORF">EUGRSUZ_H02826</name>
</gene>
<dbReference type="SUPFAM" id="SSF143975">
    <property type="entry name" value="IlvD/EDD N-terminal domain-like"/>
    <property type="match status" value="1"/>
</dbReference>
<evidence type="ECO:0008006" key="6">
    <source>
        <dbReference type="Google" id="ProtNLM"/>
    </source>
</evidence>
<organism evidence="5">
    <name type="scientific">Eucalyptus grandis</name>
    <name type="common">Flooded gum</name>
    <dbReference type="NCBI Taxonomy" id="71139"/>
    <lineage>
        <taxon>Eukaryota</taxon>
        <taxon>Viridiplantae</taxon>
        <taxon>Streptophyta</taxon>
        <taxon>Embryophyta</taxon>
        <taxon>Tracheophyta</taxon>
        <taxon>Spermatophyta</taxon>
        <taxon>Magnoliopsida</taxon>
        <taxon>eudicotyledons</taxon>
        <taxon>Gunneridae</taxon>
        <taxon>Pentapetalae</taxon>
        <taxon>rosids</taxon>
        <taxon>malvids</taxon>
        <taxon>Myrtales</taxon>
        <taxon>Myrtaceae</taxon>
        <taxon>Myrtoideae</taxon>
        <taxon>Eucalypteae</taxon>
        <taxon>Eucalyptus</taxon>
    </lineage>
</organism>
<sequence length="251" mass="26740">MHLLGLSEAVKEGVREAGMVGFRFNTVGVSDAISMGTRGMCFSLQSRDLIADSIETVMSAQWYDGNISIPGCDKNMPGTIMAMGRLNRPSIMVYGGTIKPGHFQGHTYDIISAFQCYGEYVGGSISDEQRKNIVHNSCPGAGACGGMYTANTMASAIEAMGMSLPGRSVGLKLTLDDFQKVSDEVPFLADLKPSGKYVMEDVHKIGGTPAVIRYLLELGFLDGDCITVTGKTLAENAKAAPSLAEGQVQYN</sequence>
<dbReference type="PANTHER" id="PTHR21000:SF5">
    <property type="entry name" value="DIHYDROXY-ACID DEHYDRATASE, MITOCHONDRIAL"/>
    <property type="match status" value="1"/>
</dbReference>
<proteinExistence type="inferred from homology"/>
<dbReference type="GO" id="GO:0046914">
    <property type="term" value="F:transition metal ion binding"/>
    <property type="evidence" value="ECO:0007669"/>
    <property type="project" value="InterPro"/>
</dbReference>
<dbReference type="AlphaFoldDB" id="A0A059B2H6"/>
<dbReference type="InterPro" id="IPR037237">
    <property type="entry name" value="IlvD/EDD_N"/>
</dbReference>
<dbReference type="Pfam" id="PF00920">
    <property type="entry name" value="ILVD_EDD_N"/>
    <property type="match status" value="1"/>
</dbReference>
<dbReference type="Gramene" id="KCW60091">
    <property type="protein sequence ID" value="KCW60091"/>
    <property type="gene ID" value="EUGRSUZ_H02826"/>
</dbReference>
<evidence type="ECO:0000256" key="1">
    <source>
        <dbReference type="ARBA" id="ARBA00006486"/>
    </source>
</evidence>
<dbReference type="InterPro" id="IPR050165">
    <property type="entry name" value="DHAD_IlvD/Edd"/>
</dbReference>
<evidence type="ECO:0000259" key="4">
    <source>
        <dbReference type="Pfam" id="PF04023"/>
    </source>
</evidence>
<feature type="domain" description="Ferrous iron transporter FeoA-like" evidence="4">
    <location>
        <begin position="188"/>
        <end position="231"/>
    </location>
</feature>
<feature type="domain" description="Dihydroxy-acid/6-phosphogluconate dehydratase N-terminal" evidence="3">
    <location>
        <begin position="1"/>
        <end position="168"/>
    </location>
</feature>
<evidence type="ECO:0000259" key="3">
    <source>
        <dbReference type="Pfam" id="PF00920"/>
    </source>
</evidence>
<comment type="similarity">
    <text evidence="1">Belongs to the IlvD/Edd family.</text>
</comment>
<accession>A0A059B2H6</accession>
<reference evidence="5" key="1">
    <citation type="submission" date="2013-07" db="EMBL/GenBank/DDBJ databases">
        <title>The genome of Eucalyptus grandis.</title>
        <authorList>
            <person name="Schmutz J."/>
            <person name="Hayes R."/>
            <person name="Myburg A."/>
            <person name="Tuskan G."/>
            <person name="Grattapaglia D."/>
            <person name="Rokhsar D.S."/>
        </authorList>
    </citation>
    <scope>NUCLEOTIDE SEQUENCE</scope>
    <source>
        <tissue evidence="5">Leaf extractions</tissue>
    </source>
</reference>
<protein>
    <recommendedName>
        <fullName evidence="6">Dihydroxy-acid dehydratase</fullName>
    </recommendedName>
</protein>
<keyword evidence="2" id="KW-0456">Lyase</keyword>
<dbReference type="InterPro" id="IPR020558">
    <property type="entry name" value="DiOHA_6PGluconate_deHydtase_CS"/>
</dbReference>
<evidence type="ECO:0000313" key="5">
    <source>
        <dbReference type="EMBL" id="KCW60091.1"/>
    </source>
</evidence>
<dbReference type="EMBL" id="KK198760">
    <property type="protein sequence ID" value="KCW60091.1"/>
    <property type="molecule type" value="Genomic_DNA"/>
</dbReference>
<dbReference type="InterPro" id="IPR007167">
    <property type="entry name" value="Fe-transptr_FeoA-like"/>
</dbReference>